<dbReference type="NCBIfam" id="TIGR00715">
    <property type="entry name" value="precor6x_red"/>
    <property type="match status" value="1"/>
</dbReference>
<dbReference type="RefSeq" id="WP_246127103.1">
    <property type="nucleotide sequence ID" value="NZ_BIFH01000032.1"/>
</dbReference>
<dbReference type="InterPro" id="IPR003723">
    <property type="entry name" value="Precorrin-6x_reduct"/>
</dbReference>
<evidence type="ECO:0000313" key="4">
    <source>
        <dbReference type="EMBL" id="GCD99394.1"/>
    </source>
</evidence>
<reference evidence="4 5" key="1">
    <citation type="submission" date="2018-12" db="EMBL/GenBank/DDBJ databases">
        <title>Draft genome sequence of Embleya hyalina NBRC 13850T.</title>
        <authorList>
            <person name="Komaki H."/>
            <person name="Hosoyama A."/>
            <person name="Kimura A."/>
            <person name="Ichikawa N."/>
            <person name="Tamura T."/>
        </authorList>
    </citation>
    <scope>NUCLEOTIDE SEQUENCE [LARGE SCALE GENOMIC DNA]</scope>
    <source>
        <strain evidence="4 5">NBRC 13850</strain>
    </source>
</reference>
<dbReference type="PANTHER" id="PTHR36925">
    <property type="entry name" value="COBALT-PRECORRIN-6A REDUCTASE"/>
    <property type="match status" value="1"/>
</dbReference>
<dbReference type="GO" id="GO:0009236">
    <property type="term" value="P:cobalamin biosynthetic process"/>
    <property type="evidence" value="ECO:0007669"/>
    <property type="project" value="UniProtKB-UniPathway"/>
</dbReference>
<dbReference type="PANTHER" id="PTHR36925:SF1">
    <property type="entry name" value="COBALT-PRECORRIN-6A REDUCTASE"/>
    <property type="match status" value="1"/>
</dbReference>
<dbReference type="EMBL" id="BIFH01000032">
    <property type="protein sequence ID" value="GCD99394.1"/>
    <property type="molecule type" value="Genomic_DNA"/>
</dbReference>
<dbReference type="NCBIfam" id="NF005968">
    <property type="entry name" value="PRK08057.1-2"/>
    <property type="match status" value="1"/>
</dbReference>
<dbReference type="PROSITE" id="PS51014">
    <property type="entry name" value="COBK_CBIJ"/>
    <property type="match status" value="1"/>
</dbReference>
<comment type="pathway">
    <text evidence="1">Cofactor biosynthesis; adenosylcobalamin biosynthesis.</text>
</comment>
<dbReference type="Proteomes" id="UP000286931">
    <property type="component" value="Unassembled WGS sequence"/>
</dbReference>
<protein>
    <submittedName>
        <fullName evidence="4">Precorrin-6A reductase</fullName>
    </submittedName>
</protein>
<accession>A0A401YXN8</accession>
<sequence length="266" mass="27605">MSGTTPSDRPADGRVLLVLGGTSDARALAALVADTPGLRVVSSLAGRTRAPVLPVGESRVGGFGGVPGLVAWLRARDVAGVVDATHPFAARISAHAVAACAEAGVPLLRLQRPGWTAVPGDDWHPVDSAEHAARVLPALARRVFLTTGRLETAPYARLDRLWFLLRSVEPPTGALPRACEVLLARGPFTVEDEIALMRDRRVEAIVTKDSGGTQTAAKLTAARELGLPVVLIRRPEATAPEQVADAASAARWVLARAAADGAAGGA</sequence>
<evidence type="ECO:0000256" key="3">
    <source>
        <dbReference type="ARBA" id="ARBA00023002"/>
    </source>
</evidence>
<evidence type="ECO:0000313" key="5">
    <source>
        <dbReference type="Proteomes" id="UP000286931"/>
    </source>
</evidence>
<organism evidence="4 5">
    <name type="scientific">Embleya hyalina</name>
    <dbReference type="NCBI Taxonomy" id="516124"/>
    <lineage>
        <taxon>Bacteria</taxon>
        <taxon>Bacillati</taxon>
        <taxon>Actinomycetota</taxon>
        <taxon>Actinomycetes</taxon>
        <taxon>Kitasatosporales</taxon>
        <taxon>Streptomycetaceae</taxon>
        <taxon>Embleya</taxon>
    </lineage>
</organism>
<dbReference type="UniPathway" id="UPA00148"/>
<evidence type="ECO:0000256" key="2">
    <source>
        <dbReference type="ARBA" id="ARBA00022573"/>
    </source>
</evidence>
<dbReference type="AlphaFoldDB" id="A0A401YXN8"/>
<keyword evidence="2" id="KW-0169">Cobalamin biosynthesis</keyword>
<proteinExistence type="predicted"/>
<evidence type="ECO:0000256" key="1">
    <source>
        <dbReference type="ARBA" id="ARBA00004953"/>
    </source>
</evidence>
<name>A0A401YXN8_9ACTN</name>
<gene>
    <name evidence="4" type="primary">cobK</name>
    <name evidence="4" type="ORF">EHYA_07114</name>
</gene>
<comment type="caution">
    <text evidence="4">The sequence shown here is derived from an EMBL/GenBank/DDBJ whole genome shotgun (WGS) entry which is preliminary data.</text>
</comment>
<keyword evidence="3" id="KW-0560">Oxidoreductase</keyword>
<keyword evidence="5" id="KW-1185">Reference proteome</keyword>
<dbReference type="GO" id="GO:0016994">
    <property type="term" value="F:precorrin-6A reductase activity"/>
    <property type="evidence" value="ECO:0007669"/>
    <property type="project" value="InterPro"/>
</dbReference>
<dbReference type="Pfam" id="PF02571">
    <property type="entry name" value="CbiJ"/>
    <property type="match status" value="1"/>
</dbReference>